<dbReference type="SUPFAM" id="SSF51735">
    <property type="entry name" value="NAD(P)-binding Rossmann-fold domains"/>
    <property type="match status" value="1"/>
</dbReference>
<dbReference type="AlphaFoldDB" id="F4Q5M2"/>
<evidence type="ECO:0000313" key="3">
    <source>
        <dbReference type="Proteomes" id="UP000007797"/>
    </source>
</evidence>
<dbReference type="SMART" id="SM00829">
    <property type="entry name" value="PKS_ER"/>
    <property type="match status" value="1"/>
</dbReference>
<dbReference type="STRING" id="1054147.F4Q5M2"/>
<evidence type="ECO:0000313" key="2">
    <source>
        <dbReference type="EMBL" id="EGG17281.1"/>
    </source>
</evidence>
<dbReference type="InterPro" id="IPR036291">
    <property type="entry name" value="NAD(P)-bd_dom_sf"/>
</dbReference>
<dbReference type="KEGG" id="dfa:DFA_08274"/>
<keyword evidence="3" id="KW-1185">Reference proteome</keyword>
<reference evidence="3" key="1">
    <citation type="journal article" date="2011" name="Genome Res.">
        <title>Phylogeny-wide analysis of social amoeba genomes highlights ancient origins for complex intercellular communication.</title>
        <authorList>
            <person name="Heidel A.J."/>
            <person name="Lawal H.M."/>
            <person name="Felder M."/>
            <person name="Schilde C."/>
            <person name="Helps N.R."/>
            <person name="Tunggal B."/>
            <person name="Rivero F."/>
            <person name="John U."/>
            <person name="Schleicher M."/>
            <person name="Eichinger L."/>
            <person name="Platzer M."/>
            <person name="Noegel A.A."/>
            <person name="Schaap P."/>
            <person name="Gloeckner G."/>
        </authorList>
    </citation>
    <scope>NUCLEOTIDE SEQUENCE [LARGE SCALE GENOMIC DNA]</scope>
    <source>
        <strain evidence="3">SH3</strain>
    </source>
</reference>
<accession>F4Q5M2</accession>
<dbReference type="Pfam" id="PF13602">
    <property type="entry name" value="ADH_zinc_N_2"/>
    <property type="match status" value="1"/>
</dbReference>
<dbReference type="GeneID" id="14868940"/>
<dbReference type="InterPro" id="IPR013154">
    <property type="entry name" value="ADH-like_N"/>
</dbReference>
<dbReference type="GO" id="GO:0016491">
    <property type="term" value="F:oxidoreductase activity"/>
    <property type="evidence" value="ECO:0007669"/>
    <property type="project" value="InterPro"/>
</dbReference>
<dbReference type="Gene3D" id="3.90.180.10">
    <property type="entry name" value="Medium-chain alcohol dehydrogenases, catalytic domain"/>
    <property type="match status" value="1"/>
</dbReference>
<dbReference type="InterPro" id="IPR011032">
    <property type="entry name" value="GroES-like_sf"/>
</dbReference>
<organism evidence="2 3">
    <name type="scientific">Cavenderia fasciculata</name>
    <name type="common">Slime mold</name>
    <name type="synonym">Dictyostelium fasciculatum</name>
    <dbReference type="NCBI Taxonomy" id="261658"/>
    <lineage>
        <taxon>Eukaryota</taxon>
        <taxon>Amoebozoa</taxon>
        <taxon>Evosea</taxon>
        <taxon>Eumycetozoa</taxon>
        <taxon>Dictyostelia</taxon>
        <taxon>Acytosteliales</taxon>
        <taxon>Cavenderiaceae</taxon>
        <taxon>Cavenderia</taxon>
    </lineage>
</organism>
<evidence type="ECO:0000259" key="1">
    <source>
        <dbReference type="SMART" id="SM00829"/>
    </source>
</evidence>
<dbReference type="OrthoDB" id="17092at2759"/>
<name>F4Q5M2_CACFS</name>
<dbReference type="InterPro" id="IPR020843">
    <property type="entry name" value="ER"/>
</dbReference>
<dbReference type="OMA" id="IAMPHEN"/>
<feature type="domain" description="Enoyl reductase (ER)" evidence="1">
    <location>
        <begin position="39"/>
        <end position="291"/>
    </location>
</feature>
<protein>
    <submittedName>
        <fullName evidence="2">Zinc-containing alcohol dehydrogenase</fullName>
    </submittedName>
</protein>
<sequence>MNINTSFHLLKSFVRAPISNSIHPTLKQNAALLIEYGESLSNTIVYKSGLDVPLPDKSQVLIRVNNSSINPLDNEMRKGYARNIVNIKQNLPMILGRDCSGEIINVGSGVWDFRVGDLVWGATAPFSNGSHGEYVLLDESEISLKPKSLNHEQAASIPFAALTAWNAIYNVANISSNSRVLVNGGNGGVGFMAINLLKKDIQCKEVVATCQPKNFEKLLKAGADRVIDYTLDYNQVKDFDIVLNCVDGGETIQSKCLSTLRSSGGHYISFNGPIKFKMPTIIIKMVNQMAK</sequence>
<dbReference type="Proteomes" id="UP000007797">
    <property type="component" value="Unassembled WGS sequence"/>
</dbReference>
<dbReference type="PANTHER" id="PTHR11695">
    <property type="entry name" value="ALCOHOL DEHYDROGENASE RELATED"/>
    <property type="match status" value="1"/>
</dbReference>
<dbReference type="RefSeq" id="XP_004355765.1">
    <property type="nucleotide sequence ID" value="XM_004355712.1"/>
</dbReference>
<dbReference type="Pfam" id="PF08240">
    <property type="entry name" value="ADH_N"/>
    <property type="match status" value="1"/>
</dbReference>
<dbReference type="Gene3D" id="3.40.50.720">
    <property type="entry name" value="NAD(P)-binding Rossmann-like Domain"/>
    <property type="match status" value="1"/>
</dbReference>
<gene>
    <name evidence="2" type="ORF">DFA_08274</name>
</gene>
<dbReference type="InterPro" id="IPR050700">
    <property type="entry name" value="YIM1/Zinc_Alcohol_DH_Fams"/>
</dbReference>
<dbReference type="PANTHER" id="PTHR11695:SF294">
    <property type="entry name" value="RETICULON-4-INTERACTING PROTEIN 1, MITOCHONDRIAL"/>
    <property type="match status" value="1"/>
</dbReference>
<dbReference type="EMBL" id="GL883021">
    <property type="protein sequence ID" value="EGG17281.1"/>
    <property type="molecule type" value="Genomic_DNA"/>
</dbReference>
<proteinExistence type="predicted"/>
<dbReference type="SUPFAM" id="SSF50129">
    <property type="entry name" value="GroES-like"/>
    <property type="match status" value="1"/>
</dbReference>